<keyword evidence="2" id="KW-0378">Hydrolase</keyword>
<evidence type="ECO:0000313" key="7">
    <source>
        <dbReference type="EMBL" id="SVP91522.1"/>
    </source>
</evidence>
<dbReference type="GO" id="GO:0017108">
    <property type="term" value="F:5'-flap endonuclease activity"/>
    <property type="evidence" value="ECO:0007669"/>
    <property type="project" value="InterPro"/>
</dbReference>
<proteinExistence type="predicted"/>
<feature type="compositionally biased region" description="Polar residues" evidence="4">
    <location>
        <begin position="255"/>
        <end position="268"/>
    </location>
</feature>
<name>A0A3B0MPU8_THEAN</name>
<dbReference type="InterPro" id="IPR036279">
    <property type="entry name" value="5-3_exonuclease_C_sf"/>
</dbReference>
<dbReference type="InterPro" id="IPR020045">
    <property type="entry name" value="DNA_polI_H3TH"/>
</dbReference>
<keyword evidence="1" id="KW-0540">Nuclease</keyword>
<feature type="region of interest" description="Disordered" evidence="4">
    <location>
        <begin position="249"/>
        <end position="268"/>
    </location>
</feature>
<organism evidence="7">
    <name type="scientific">Theileria annulata</name>
    <dbReference type="NCBI Taxonomy" id="5874"/>
    <lineage>
        <taxon>Eukaryota</taxon>
        <taxon>Sar</taxon>
        <taxon>Alveolata</taxon>
        <taxon>Apicomplexa</taxon>
        <taxon>Aconoidasida</taxon>
        <taxon>Piroplasmida</taxon>
        <taxon>Theileriidae</taxon>
        <taxon>Theileria</taxon>
    </lineage>
</organism>
<evidence type="ECO:0000256" key="4">
    <source>
        <dbReference type="SAM" id="MobiDB-lite"/>
    </source>
</evidence>
<dbReference type="Gene3D" id="1.10.150.20">
    <property type="entry name" value="5' to 3' exonuclease, C-terminal subdomain"/>
    <property type="match status" value="1"/>
</dbReference>
<evidence type="ECO:0000256" key="2">
    <source>
        <dbReference type="ARBA" id="ARBA00022801"/>
    </source>
</evidence>
<keyword evidence="3" id="KW-0238">DNA-binding</keyword>
<dbReference type="InterPro" id="IPR038969">
    <property type="entry name" value="FEN"/>
</dbReference>
<evidence type="ECO:0000259" key="5">
    <source>
        <dbReference type="SMART" id="SM00475"/>
    </source>
</evidence>
<reference evidence="7" key="1">
    <citation type="submission" date="2018-07" db="EMBL/GenBank/DDBJ databases">
        <authorList>
            <person name="Quirk P.G."/>
            <person name="Krulwich T.A."/>
        </authorList>
    </citation>
    <scope>NUCLEOTIDE SEQUENCE</scope>
    <source>
        <strain evidence="7">Anand</strain>
    </source>
</reference>
<dbReference type="InterPro" id="IPR002421">
    <property type="entry name" value="5-3_exonuclease"/>
</dbReference>
<evidence type="ECO:0000256" key="3">
    <source>
        <dbReference type="ARBA" id="ARBA00023125"/>
    </source>
</evidence>
<dbReference type="SUPFAM" id="SSF88723">
    <property type="entry name" value="PIN domain-like"/>
    <property type="match status" value="1"/>
</dbReference>
<dbReference type="Gene3D" id="3.40.50.1010">
    <property type="entry name" value="5'-nuclease"/>
    <property type="match status" value="1"/>
</dbReference>
<gene>
    <name evidence="6" type="ORF">TAT_000162900</name>
    <name evidence="7" type="ORF">TAV_000163100</name>
</gene>
<dbReference type="PANTHER" id="PTHR42646:SF2">
    <property type="entry name" value="5'-3' EXONUCLEASE FAMILY PROTEIN"/>
    <property type="match status" value="1"/>
</dbReference>
<evidence type="ECO:0000256" key="1">
    <source>
        <dbReference type="ARBA" id="ARBA00022722"/>
    </source>
</evidence>
<dbReference type="Pfam" id="PF02739">
    <property type="entry name" value="5_3_exonuc_N"/>
    <property type="match status" value="1"/>
</dbReference>
<protein>
    <submittedName>
        <fullName evidence="7">5'-3' exonuclease, putative</fullName>
    </submittedName>
</protein>
<dbReference type="SUPFAM" id="SSF47807">
    <property type="entry name" value="5' to 3' exonuclease, C-terminal subdomain"/>
    <property type="match status" value="1"/>
</dbReference>
<dbReference type="EMBL" id="UIVT01000002">
    <property type="protein sequence ID" value="SVP90917.1"/>
    <property type="molecule type" value="Genomic_DNA"/>
</dbReference>
<dbReference type="InterPro" id="IPR029060">
    <property type="entry name" value="PIN-like_dom_sf"/>
</dbReference>
<dbReference type="SMART" id="SM00475">
    <property type="entry name" value="53EXOc"/>
    <property type="match status" value="1"/>
</dbReference>
<dbReference type="EMBL" id="UIVS01000002">
    <property type="protein sequence ID" value="SVP91522.1"/>
    <property type="molecule type" value="Genomic_DNA"/>
</dbReference>
<dbReference type="CDD" id="cd09859">
    <property type="entry name" value="PIN_53EXO"/>
    <property type="match status" value="1"/>
</dbReference>
<keyword evidence="7" id="KW-0269">Exonuclease</keyword>
<dbReference type="Pfam" id="PF01367">
    <property type="entry name" value="5_3_exonuc"/>
    <property type="match status" value="1"/>
</dbReference>
<dbReference type="AlphaFoldDB" id="A0A3B0MPU8"/>
<dbReference type="GO" id="GO:0033567">
    <property type="term" value="P:DNA replication, Okazaki fragment processing"/>
    <property type="evidence" value="ECO:0007669"/>
    <property type="project" value="InterPro"/>
</dbReference>
<accession>A0A3B0MPU8</accession>
<dbReference type="GO" id="GO:0003677">
    <property type="term" value="F:DNA binding"/>
    <property type="evidence" value="ECO:0007669"/>
    <property type="project" value="UniProtKB-KW"/>
</dbReference>
<dbReference type="SMART" id="SM00279">
    <property type="entry name" value="HhH2"/>
    <property type="match status" value="1"/>
</dbReference>
<dbReference type="PANTHER" id="PTHR42646">
    <property type="entry name" value="FLAP ENDONUCLEASE XNI"/>
    <property type="match status" value="1"/>
</dbReference>
<dbReference type="InterPro" id="IPR020046">
    <property type="entry name" value="5-3_exonucl_a-hlix_arch_N"/>
</dbReference>
<feature type="domain" description="5'-3' exonuclease" evidence="5">
    <location>
        <begin position="124"/>
        <end position="472"/>
    </location>
</feature>
<dbReference type="InterPro" id="IPR008918">
    <property type="entry name" value="HhH2"/>
</dbReference>
<dbReference type="VEuPathDB" id="PiroplasmaDB:TA13715"/>
<dbReference type="CDD" id="cd09898">
    <property type="entry name" value="H3TH_53EXO"/>
    <property type="match status" value="1"/>
</dbReference>
<dbReference type="GO" id="GO:0008409">
    <property type="term" value="F:5'-3' exonuclease activity"/>
    <property type="evidence" value="ECO:0007669"/>
    <property type="project" value="InterPro"/>
</dbReference>
<sequence length="501" mass="57689">MCKKMCRKKERRNGIFGELFEEIINKAPICYINFLKFCKIISVINVSTQRTHNHIINFYYGIQLTHNHNKYRNRNDSYLNKLSKYRSSNFANISNLKNELKRLCYISTTLKGINLGYKTESPNSPERVMIVDGTGLAYRCFFALPDLKTSKGTDIGCLMGFMNSLARLHRMFDPKYIGVVFDSPGANDEKRDIWPEYKLNRQVVSYSFRNQLGWIREFCAILGLPVFIEPSTEADDIITSMITFFRESSKKLDQPNENPSDSNKTRNTLDQTINKLAESDIKYPNEVIQKSVRGIFDKYSQELNGNSVQALPYREYPVTSENDIMSNGVYRGYDITVVTADKDLLQILSQNDVNKINVKIVQPHKSYRIVNQHTVKQEYGIEPERFSEYLALVGDTADNIPGIMGIGPKTAPKLIQKYQSFDDILRSEEISKLSSKGGKYRESVRMAHEFHSIVKLKRNLRVLKSMDQLVKSNALTCQLSKFLKMFSLQKASSKWSMFTKP</sequence>
<evidence type="ECO:0000313" key="6">
    <source>
        <dbReference type="EMBL" id="SVP90917.1"/>
    </source>
</evidence>